<feature type="non-terminal residue" evidence="2">
    <location>
        <position position="1"/>
    </location>
</feature>
<feature type="compositionally biased region" description="Basic residues" evidence="1">
    <location>
        <begin position="349"/>
        <end position="368"/>
    </location>
</feature>
<feature type="compositionally biased region" description="Basic and acidic residues" evidence="1">
    <location>
        <begin position="310"/>
        <end position="343"/>
    </location>
</feature>
<feature type="non-terminal residue" evidence="2">
    <location>
        <position position="405"/>
    </location>
</feature>
<reference evidence="2" key="1">
    <citation type="submission" date="2020-02" db="EMBL/GenBank/DDBJ databases">
        <authorList>
            <person name="Meier V. D."/>
        </authorList>
    </citation>
    <scope>NUCLEOTIDE SEQUENCE</scope>
    <source>
        <strain evidence="2">AVDCRST_MAG30</strain>
    </source>
</reference>
<organism evidence="2">
    <name type="scientific">uncultured Solirubrobacteraceae bacterium</name>
    <dbReference type="NCBI Taxonomy" id="1162706"/>
    <lineage>
        <taxon>Bacteria</taxon>
        <taxon>Bacillati</taxon>
        <taxon>Actinomycetota</taxon>
        <taxon>Thermoleophilia</taxon>
        <taxon>Solirubrobacterales</taxon>
        <taxon>Solirubrobacteraceae</taxon>
        <taxon>environmental samples</taxon>
    </lineage>
</organism>
<gene>
    <name evidence="2" type="ORF">AVDCRST_MAG30-1681</name>
</gene>
<feature type="compositionally biased region" description="Low complexity" evidence="1">
    <location>
        <begin position="252"/>
        <end position="267"/>
    </location>
</feature>
<feature type="compositionally biased region" description="Basic residues" evidence="1">
    <location>
        <begin position="184"/>
        <end position="193"/>
    </location>
</feature>
<feature type="compositionally biased region" description="Basic and acidic residues" evidence="1">
    <location>
        <begin position="217"/>
        <end position="229"/>
    </location>
</feature>
<accession>A0A6J4SMZ5</accession>
<name>A0A6J4SMZ5_9ACTN</name>
<feature type="region of interest" description="Disordered" evidence="1">
    <location>
        <begin position="34"/>
        <end position="405"/>
    </location>
</feature>
<feature type="compositionally biased region" description="Basic and acidic residues" evidence="1">
    <location>
        <begin position="38"/>
        <end position="50"/>
    </location>
</feature>
<protein>
    <submittedName>
        <fullName evidence="2">Acyl-CoA dehydrogenase</fullName>
    </submittedName>
</protein>
<dbReference type="EMBL" id="CADCVS010000226">
    <property type="protein sequence ID" value="CAA9496679.1"/>
    <property type="molecule type" value="Genomic_DNA"/>
</dbReference>
<proteinExistence type="predicted"/>
<feature type="region of interest" description="Disordered" evidence="1">
    <location>
        <begin position="1"/>
        <end position="22"/>
    </location>
</feature>
<evidence type="ECO:0000313" key="2">
    <source>
        <dbReference type="EMBL" id="CAA9496679.1"/>
    </source>
</evidence>
<feature type="compositionally biased region" description="Basic and acidic residues" evidence="1">
    <location>
        <begin position="141"/>
        <end position="150"/>
    </location>
</feature>
<feature type="compositionally biased region" description="Basic and acidic residues" evidence="1">
    <location>
        <begin position="387"/>
        <end position="405"/>
    </location>
</feature>
<dbReference type="AlphaFoldDB" id="A0A6J4SMZ5"/>
<evidence type="ECO:0000256" key="1">
    <source>
        <dbReference type="SAM" id="MobiDB-lite"/>
    </source>
</evidence>
<feature type="compositionally biased region" description="Basic and acidic residues" evidence="1">
    <location>
        <begin position="97"/>
        <end position="121"/>
    </location>
</feature>
<sequence>ELPRLRARGRRGVRRRPQARVRRQAQALHLQRLPRPAPRVDRLVRREGARAARRGVGGDDVPELGLHPHGRARLPRAQLPGGVRRPGRRLLLQPRPRRGDDEGELGRPGDGRRGAHGHGDPARLPVRHRAAEAGLPRPLHQGHEDLLARDHRARRRLRRPGDQDPRGQGRRRVRHQRLEDVHHQRPPLRLHRPRHEDGRRRGLRRLHALHRRHGHARRDPREEAREARHARVGHRAARLLRRPRARDRGPRPGRQGLLPHHVGAPGRAPDRRGGLRRGRPARVRQDAPVRPRAQGVRPPDRQVPGHPPQVRRDGDEDRVGAADGLHDGLALRERRVPRARDLDGQAPRGAHRGRGRRRVHPDPRRRRLHEGVRDRAHVARPAPQPHRGRDGRDHARRDRAVVRAV</sequence>
<feature type="compositionally biased region" description="Basic residues" evidence="1">
    <location>
        <begin position="230"/>
        <end position="245"/>
    </location>
</feature>
<feature type="compositionally biased region" description="Low complexity" evidence="1">
    <location>
        <begin position="79"/>
        <end position="94"/>
    </location>
</feature>
<feature type="compositionally biased region" description="Basic residues" evidence="1">
    <location>
        <begin position="201"/>
        <end position="216"/>
    </location>
</feature>